<dbReference type="PROSITE" id="PS51186">
    <property type="entry name" value="GNAT"/>
    <property type="match status" value="1"/>
</dbReference>
<evidence type="ECO:0000256" key="2">
    <source>
        <dbReference type="PROSITE-ProRule" id="PRU00409"/>
    </source>
</evidence>
<dbReference type="Pfam" id="PF08443">
    <property type="entry name" value="RimK"/>
    <property type="match status" value="2"/>
</dbReference>
<evidence type="ECO:0000256" key="1">
    <source>
        <dbReference type="ARBA" id="ARBA00023211"/>
    </source>
</evidence>
<gene>
    <name evidence="5" type="primary">ngg</name>
    <name evidence="5" type="ORF">ACFFLH_06180</name>
</gene>
<dbReference type="SUPFAM" id="SSF55729">
    <property type="entry name" value="Acyl-CoA N-acyltransferases (Nat)"/>
    <property type="match status" value="1"/>
</dbReference>
<evidence type="ECO:0000313" key="6">
    <source>
        <dbReference type="Proteomes" id="UP001589628"/>
    </source>
</evidence>
<dbReference type="InterPro" id="IPR013651">
    <property type="entry name" value="ATP-grasp_RimK-type"/>
</dbReference>
<dbReference type="InterPro" id="IPR000182">
    <property type="entry name" value="GNAT_dom"/>
</dbReference>
<keyword evidence="1" id="KW-0464">Manganese</keyword>
<dbReference type="Pfam" id="PF00583">
    <property type="entry name" value="Acetyltransf_1"/>
    <property type="match status" value="1"/>
</dbReference>
<keyword evidence="6" id="KW-1185">Reference proteome</keyword>
<dbReference type="PANTHER" id="PTHR21621">
    <property type="entry name" value="RIBOSOMAL PROTEIN S6 MODIFICATION PROTEIN"/>
    <property type="match status" value="1"/>
</dbReference>
<dbReference type="EMBL" id="JBHLZN010000002">
    <property type="protein sequence ID" value="MFB9885989.1"/>
    <property type="molecule type" value="Genomic_DNA"/>
</dbReference>
<protein>
    <submittedName>
        <fullName evidence="5">N-acetylglutaminylglutamine synthetase</fullName>
    </submittedName>
</protein>
<organism evidence="5 6">
    <name type="scientific">Balneatrix alpica</name>
    <dbReference type="NCBI Taxonomy" id="75684"/>
    <lineage>
        <taxon>Bacteria</taxon>
        <taxon>Pseudomonadati</taxon>
        <taxon>Pseudomonadota</taxon>
        <taxon>Gammaproteobacteria</taxon>
        <taxon>Oceanospirillales</taxon>
        <taxon>Balneatrichaceae</taxon>
        <taxon>Balneatrix</taxon>
    </lineage>
</organism>
<sequence>MSIRERVRRKRQPSYAQLQAERLREDLPDVQHHVSVHCGWGRLLFGHTFPDEQSLAQALLEEGQGERDIAFYVARPQVVVSLAPQRLFLDPSDSYRLWLNEYQPRRDSVTGVNVRRISTEEDVQAVNAIYLKCRMQPLDPQVVLGQRRSRARVFLLAEDQDSGQVLGAVLGLDHQRLFADPERGASLWSLAVAPDASRPRVGEALVRYLAERMHTRGCHYLDLSVLHSNDSAKQLYEKLGFRLFQTFAVKRRNAINEALYTEPQADEGLNPYARIIVDEASSRGIQVEIEDSEANIFTLALGGSRIRCHESLTALTPATAMTLCQNKWLTHRCLDRAGLPVPKAELWQAGMDYQALLQRCNGRVVVKPIDSEQGKGIAVDVRSPEALEQAVAQARQISAQVLLEPYYPGDDVRVLVINDEVVAAAVRRPATVVGDGKSTLEQLIHHYSRRRAAATGGESRIPLDQETLRTIRDAGYGRESVLPAGERLAVRKTANLHTGGTLEDVTDQLHPQLAQAAIEAARALNIPVTGIDMLVPDVTAPHFVIIEANERPGLANHEPHPTAERFIDLLFPTTIRSRL</sequence>
<reference evidence="5 6" key="1">
    <citation type="submission" date="2024-09" db="EMBL/GenBank/DDBJ databases">
        <authorList>
            <person name="Sun Q."/>
            <person name="Mori K."/>
        </authorList>
    </citation>
    <scope>NUCLEOTIDE SEQUENCE [LARGE SCALE GENOMIC DNA]</scope>
    <source>
        <strain evidence="5 6">ATCC 51285</strain>
    </source>
</reference>
<accession>A0ABV5ZD04</accession>
<dbReference type="NCBIfam" id="TIGR03103">
    <property type="entry name" value="trio_acet_GNAT"/>
    <property type="match status" value="1"/>
</dbReference>
<evidence type="ECO:0000259" key="3">
    <source>
        <dbReference type="PROSITE" id="PS50975"/>
    </source>
</evidence>
<dbReference type="CDD" id="cd04301">
    <property type="entry name" value="NAT_SF"/>
    <property type="match status" value="1"/>
</dbReference>
<dbReference type="Proteomes" id="UP001589628">
    <property type="component" value="Unassembled WGS sequence"/>
</dbReference>
<keyword evidence="2" id="KW-0547">Nucleotide-binding</keyword>
<dbReference type="PANTHER" id="PTHR21621:SF0">
    <property type="entry name" value="BETA-CITRYLGLUTAMATE SYNTHASE B-RELATED"/>
    <property type="match status" value="1"/>
</dbReference>
<feature type="domain" description="N-acetyltransferase" evidence="4">
    <location>
        <begin position="112"/>
        <end position="262"/>
    </location>
</feature>
<dbReference type="SUPFAM" id="SSF56059">
    <property type="entry name" value="Glutathione synthetase ATP-binding domain-like"/>
    <property type="match status" value="1"/>
</dbReference>
<name>A0ABV5ZD04_9GAMM</name>
<dbReference type="RefSeq" id="WP_035460465.1">
    <property type="nucleotide sequence ID" value="NZ_JBHLZN010000002.1"/>
</dbReference>
<feature type="domain" description="ATP-grasp" evidence="3">
    <location>
        <begin position="331"/>
        <end position="575"/>
    </location>
</feature>
<dbReference type="Gene3D" id="3.40.630.30">
    <property type="match status" value="1"/>
</dbReference>
<dbReference type="InterPro" id="IPR016181">
    <property type="entry name" value="Acyl_CoA_acyltransferase"/>
</dbReference>
<dbReference type="Gene3D" id="3.30.470.20">
    <property type="entry name" value="ATP-grasp fold, B domain"/>
    <property type="match status" value="2"/>
</dbReference>
<evidence type="ECO:0000259" key="4">
    <source>
        <dbReference type="PROSITE" id="PS51186"/>
    </source>
</evidence>
<keyword evidence="2" id="KW-0067">ATP-binding</keyword>
<evidence type="ECO:0000313" key="5">
    <source>
        <dbReference type="EMBL" id="MFB9885989.1"/>
    </source>
</evidence>
<proteinExistence type="predicted"/>
<dbReference type="InterPro" id="IPR017534">
    <property type="entry name" value="GNAT-acetyltransferase"/>
</dbReference>
<dbReference type="InterPro" id="IPR011761">
    <property type="entry name" value="ATP-grasp"/>
</dbReference>
<comment type="caution">
    <text evidence="5">The sequence shown here is derived from an EMBL/GenBank/DDBJ whole genome shotgun (WGS) entry which is preliminary data.</text>
</comment>
<dbReference type="PROSITE" id="PS50975">
    <property type="entry name" value="ATP_GRASP"/>
    <property type="match status" value="1"/>
</dbReference>